<gene>
    <name evidence="1" type="ORF">B0I36DRAFT_329026</name>
</gene>
<name>A0A9P9BMD6_9PEZI</name>
<dbReference type="RefSeq" id="XP_046008953.1">
    <property type="nucleotide sequence ID" value="XM_046154665.1"/>
</dbReference>
<dbReference type="AlphaFoldDB" id="A0A9P9BMD6"/>
<dbReference type="GeneID" id="70184211"/>
<dbReference type="EMBL" id="JAGTJQ010000008">
    <property type="protein sequence ID" value="KAH7025736.1"/>
    <property type="molecule type" value="Genomic_DNA"/>
</dbReference>
<protein>
    <submittedName>
        <fullName evidence="1">Uncharacterized protein</fullName>
    </submittedName>
</protein>
<proteinExistence type="predicted"/>
<sequence length="67" mass="7512">MAFYYALQWLDIFSITDTPSKMQQRRKAMRCLVCQCPQAISSALRTGCLGYAAQFSPSPSPSTWDGE</sequence>
<comment type="caution">
    <text evidence="1">The sequence shown here is derived from an EMBL/GenBank/DDBJ whole genome shotgun (WGS) entry which is preliminary data.</text>
</comment>
<dbReference type="Proteomes" id="UP000756346">
    <property type="component" value="Unassembled WGS sequence"/>
</dbReference>
<evidence type="ECO:0000313" key="1">
    <source>
        <dbReference type="EMBL" id="KAH7025736.1"/>
    </source>
</evidence>
<reference evidence="1" key="1">
    <citation type="journal article" date="2021" name="Nat. Commun.">
        <title>Genetic determinants of endophytism in the Arabidopsis root mycobiome.</title>
        <authorList>
            <person name="Mesny F."/>
            <person name="Miyauchi S."/>
            <person name="Thiergart T."/>
            <person name="Pickel B."/>
            <person name="Atanasova L."/>
            <person name="Karlsson M."/>
            <person name="Huettel B."/>
            <person name="Barry K.W."/>
            <person name="Haridas S."/>
            <person name="Chen C."/>
            <person name="Bauer D."/>
            <person name="Andreopoulos W."/>
            <person name="Pangilinan J."/>
            <person name="LaButti K."/>
            <person name="Riley R."/>
            <person name="Lipzen A."/>
            <person name="Clum A."/>
            <person name="Drula E."/>
            <person name="Henrissat B."/>
            <person name="Kohler A."/>
            <person name="Grigoriev I.V."/>
            <person name="Martin F.M."/>
            <person name="Hacquard S."/>
        </authorList>
    </citation>
    <scope>NUCLEOTIDE SEQUENCE</scope>
    <source>
        <strain evidence="1">MPI-CAGE-CH-0230</strain>
    </source>
</reference>
<organism evidence="1 2">
    <name type="scientific">Microdochium trichocladiopsis</name>
    <dbReference type="NCBI Taxonomy" id="1682393"/>
    <lineage>
        <taxon>Eukaryota</taxon>
        <taxon>Fungi</taxon>
        <taxon>Dikarya</taxon>
        <taxon>Ascomycota</taxon>
        <taxon>Pezizomycotina</taxon>
        <taxon>Sordariomycetes</taxon>
        <taxon>Xylariomycetidae</taxon>
        <taxon>Xylariales</taxon>
        <taxon>Microdochiaceae</taxon>
        <taxon>Microdochium</taxon>
    </lineage>
</organism>
<keyword evidence="2" id="KW-1185">Reference proteome</keyword>
<accession>A0A9P9BMD6</accession>
<evidence type="ECO:0000313" key="2">
    <source>
        <dbReference type="Proteomes" id="UP000756346"/>
    </source>
</evidence>